<proteinExistence type="predicted"/>
<evidence type="ECO:0000313" key="1">
    <source>
        <dbReference type="Proteomes" id="UP000095283"/>
    </source>
</evidence>
<reference evidence="2" key="1">
    <citation type="submission" date="2016-11" db="UniProtKB">
        <authorList>
            <consortium name="WormBaseParasite"/>
        </authorList>
    </citation>
    <scope>IDENTIFICATION</scope>
</reference>
<evidence type="ECO:0000313" key="2">
    <source>
        <dbReference type="WBParaSite" id="Hba_03362"/>
    </source>
</evidence>
<sequence length="55" mass="6328">MWQLQVGVHQQLSFVYEAALLRPLEVSLTREETNIGHYIGAVTVKVWGRYSMKGH</sequence>
<dbReference type="Proteomes" id="UP000095283">
    <property type="component" value="Unplaced"/>
</dbReference>
<protein>
    <submittedName>
        <fullName evidence="2">Arrestin_N domain-containing protein</fullName>
    </submittedName>
</protein>
<keyword evidence="1" id="KW-1185">Reference proteome</keyword>
<accession>A0A1I7WEI1</accession>
<dbReference type="WBParaSite" id="Hba_03362">
    <property type="protein sequence ID" value="Hba_03362"/>
    <property type="gene ID" value="Hba_03362"/>
</dbReference>
<name>A0A1I7WEI1_HETBA</name>
<dbReference type="AlphaFoldDB" id="A0A1I7WEI1"/>
<organism evidence="1 2">
    <name type="scientific">Heterorhabditis bacteriophora</name>
    <name type="common">Entomopathogenic nematode worm</name>
    <dbReference type="NCBI Taxonomy" id="37862"/>
    <lineage>
        <taxon>Eukaryota</taxon>
        <taxon>Metazoa</taxon>
        <taxon>Ecdysozoa</taxon>
        <taxon>Nematoda</taxon>
        <taxon>Chromadorea</taxon>
        <taxon>Rhabditida</taxon>
        <taxon>Rhabditina</taxon>
        <taxon>Rhabditomorpha</taxon>
        <taxon>Strongyloidea</taxon>
        <taxon>Heterorhabditidae</taxon>
        <taxon>Heterorhabditis</taxon>
    </lineage>
</organism>